<dbReference type="Proteomes" id="UP000183945">
    <property type="component" value="Unassembled WGS sequence"/>
</dbReference>
<evidence type="ECO:0000256" key="1">
    <source>
        <dbReference type="SAM" id="Phobius"/>
    </source>
</evidence>
<feature type="transmembrane region" description="Helical" evidence="1">
    <location>
        <begin position="7"/>
        <end position="24"/>
    </location>
</feature>
<dbReference type="AlphaFoldDB" id="A0A1M5EFW1"/>
<accession>A0A1M5EFW1</accession>
<evidence type="ECO:0000313" key="2">
    <source>
        <dbReference type="EMBL" id="SHF78077.1"/>
    </source>
</evidence>
<keyword evidence="1" id="KW-0812">Transmembrane</keyword>
<keyword evidence="1" id="KW-1133">Transmembrane helix</keyword>
<organism evidence="2 3">
    <name type="scientific">Salegentibacter echinorum</name>
    <dbReference type="NCBI Taxonomy" id="1073325"/>
    <lineage>
        <taxon>Bacteria</taxon>
        <taxon>Pseudomonadati</taxon>
        <taxon>Bacteroidota</taxon>
        <taxon>Flavobacteriia</taxon>
        <taxon>Flavobacteriales</taxon>
        <taxon>Flavobacteriaceae</taxon>
        <taxon>Salegentibacter</taxon>
    </lineage>
</organism>
<proteinExistence type="predicted"/>
<reference evidence="3" key="1">
    <citation type="submission" date="2016-11" db="EMBL/GenBank/DDBJ databases">
        <authorList>
            <person name="Varghese N."/>
            <person name="Submissions S."/>
        </authorList>
    </citation>
    <scope>NUCLEOTIDE SEQUENCE [LARGE SCALE GENOMIC DNA]</scope>
    <source>
        <strain evidence="3">DSM 24579</strain>
    </source>
</reference>
<sequence>MRFLPYLKYLFFAIGVIITALYIWDNNYINKYILAGSYFLFFLVTILDKYEKRRISISREEKREIAKSDRFR</sequence>
<evidence type="ECO:0000313" key="3">
    <source>
        <dbReference type="Proteomes" id="UP000183945"/>
    </source>
</evidence>
<keyword evidence="3" id="KW-1185">Reference proteome</keyword>
<feature type="transmembrane region" description="Helical" evidence="1">
    <location>
        <begin position="30"/>
        <end position="47"/>
    </location>
</feature>
<name>A0A1M5EFW1_SALEC</name>
<dbReference type="EMBL" id="FQVT01000002">
    <property type="protein sequence ID" value="SHF78077.1"/>
    <property type="molecule type" value="Genomic_DNA"/>
</dbReference>
<protein>
    <submittedName>
        <fullName evidence="2">Uncharacterized protein</fullName>
    </submittedName>
</protein>
<gene>
    <name evidence="2" type="ORF">SAMN05444483_102358</name>
</gene>
<keyword evidence="1" id="KW-0472">Membrane</keyword>